<comment type="similarity">
    <text evidence="1">Belongs to the short-chain dehydrogenases/reductases (SDR) family.</text>
</comment>
<dbReference type="PANTHER" id="PTHR24321:SF8">
    <property type="entry name" value="ESTRADIOL 17-BETA-DEHYDROGENASE 8-RELATED"/>
    <property type="match status" value="1"/>
</dbReference>
<gene>
    <name evidence="4" type="ORF">GIY30_08745</name>
</gene>
<dbReference type="CDD" id="cd05233">
    <property type="entry name" value="SDR_c"/>
    <property type="match status" value="1"/>
</dbReference>
<dbReference type="PROSITE" id="PS00061">
    <property type="entry name" value="ADH_SHORT"/>
    <property type="match status" value="1"/>
</dbReference>
<dbReference type="AlphaFoldDB" id="A0A6L7GQ06"/>
<name>A0A6L7GQ06_9ACTN</name>
<organism evidence="4 5">
    <name type="scientific">Gordonia mangrovi</name>
    <dbReference type="NCBI Taxonomy" id="2665643"/>
    <lineage>
        <taxon>Bacteria</taxon>
        <taxon>Bacillati</taxon>
        <taxon>Actinomycetota</taxon>
        <taxon>Actinomycetes</taxon>
        <taxon>Mycobacteriales</taxon>
        <taxon>Gordoniaceae</taxon>
        <taxon>Gordonia</taxon>
    </lineage>
</organism>
<keyword evidence="3" id="KW-0520">NAD</keyword>
<dbReference type="InterPro" id="IPR020904">
    <property type="entry name" value="Sc_DH/Rdtase_CS"/>
</dbReference>
<dbReference type="FunFam" id="3.40.50.720:FF:000084">
    <property type="entry name" value="Short-chain dehydrogenase reductase"/>
    <property type="match status" value="1"/>
</dbReference>
<evidence type="ECO:0000256" key="1">
    <source>
        <dbReference type="ARBA" id="ARBA00006484"/>
    </source>
</evidence>
<dbReference type="PRINTS" id="PR00080">
    <property type="entry name" value="SDRFAMILY"/>
</dbReference>
<reference evidence="4 5" key="1">
    <citation type="submission" date="2019-11" db="EMBL/GenBank/DDBJ databases">
        <title>Gordonia sp. nov., a novel actinobacterium isolated from mangrove soil in Hainan.</title>
        <authorList>
            <person name="Huang X."/>
            <person name="Xie Y."/>
            <person name="Chu X."/>
            <person name="Xiao K."/>
        </authorList>
    </citation>
    <scope>NUCLEOTIDE SEQUENCE [LARGE SCALE GENOMIC DNA]</scope>
    <source>
        <strain evidence="4 5">HNM0687</strain>
    </source>
</reference>
<sequence length="280" mass="30197">MGRVANKVALITGAARGQGRAEAVRLAEEGADIIAVDICRDVESVSEFYAGATEDDLAQTAELIEKFDRRVVSRIADVRDVDQLTRVVDEGVAELGRLDVIVANAGIFTHQGAAWELTEHDWQTVIDVNLTGVWATIKAGVPHIRAGNRGGSIIITSSNLGIRGSAGTSHYSASKHGVIGLAQSLANELAPESIRVNTLHPTAVRTTMVQNQRTYQLFLPDQGDVSTEDAMSAFQRTNMLPVDLIEPEDVADAVLYLASDESRYVTGSKQFVDAGYLVRH</sequence>
<evidence type="ECO:0000313" key="4">
    <source>
        <dbReference type="EMBL" id="MXP21437.1"/>
    </source>
</evidence>
<dbReference type="Gene3D" id="3.40.50.720">
    <property type="entry name" value="NAD(P)-binding Rossmann-like Domain"/>
    <property type="match status" value="1"/>
</dbReference>
<dbReference type="EMBL" id="WMBR01000002">
    <property type="protein sequence ID" value="MXP21437.1"/>
    <property type="molecule type" value="Genomic_DNA"/>
</dbReference>
<dbReference type="EC" id="1.1.99.-" evidence="4"/>
<dbReference type="Proteomes" id="UP000475545">
    <property type="component" value="Unassembled WGS sequence"/>
</dbReference>
<dbReference type="RefSeq" id="WP_160901629.1">
    <property type="nucleotide sequence ID" value="NZ_CP102850.1"/>
</dbReference>
<dbReference type="InterPro" id="IPR036291">
    <property type="entry name" value="NAD(P)-bd_dom_sf"/>
</dbReference>
<dbReference type="GO" id="GO:0016491">
    <property type="term" value="F:oxidoreductase activity"/>
    <property type="evidence" value="ECO:0007669"/>
    <property type="project" value="UniProtKB-KW"/>
</dbReference>
<comment type="caution">
    <text evidence="4">The sequence shown here is derived from an EMBL/GenBank/DDBJ whole genome shotgun (WGS) entry which is preliminary data.</text>
</comment>
<protein>
    <submittedName>
        <fullName evidence="4">Mycofactocin-coupled SDR family oxidoreductase</fullName>
        <ecNumber evidence="4">1.1.99.-</ecNumber>
    </submittedName>
</protein>
<keyword evidence="2 4" id="KW-0560">Oxidoreductase</keyword>
<dbReference type="SUPFAM" id="SSF51735">
    <property type="entry name" value="NAD(P)-binding Rossmann-fold domains"/>
    <property type="match status" value="1"/>
</dbReference>
<dbReference type="PANTHER" id="PTHR24321">
    <property type="entry name" value="DEHYDROGENASES, SHORT CHAIN"/>
    <property type="match status" value="1"/>
</dbReference>
<evidence type="ECO:0000313" key="5">
    <source>
        <dbReference type="Proteomes" id="UP000475545"/>
    </source>
</evidence>
<dbReference type="PRINTS" id="PR00081">
    <property type="entry name" value="GDHRDH"/>
</dbReference>
<evidence type="ECO:0000256" key="3">
    <source>
        <dbReference type="ARBA" id="ARBA00023027"/>
    </source>
</evidence>
<proteinExistence type="inferred from homology"/>
<dbReference type="InterPro" id="IPR023985">
    <property type="entry name" value="SDR_subfam_1"/>
</dbReference>
<dbReference type="NCBIfam" id="NF009467">
    <property type="entry name" value="PRK12826.1-3"/>
    <property type="match status" value="1"/>
</dbReference>
<accession>A0A6L7GQ06</accession>
<evidence type="ECO:0000256" key="2">
    <source>
        <dbReference type="ARBA" id="ARBA00023002"/>
    </source>
</evidence>
<keyword evidence="5" id="KW-1185">Reference proteome</keyword>
<dbReference type="InterPro" id="IPR002347">
    <property type="entry name" value="SDR_fam"/>
</dbReference>
<dbReference type="NCBIfam" id="TIGR03971">
    <property type="entry name" value="SDR_subfam_1"/>
    <property type="match status" value="1"/>
</dbReference>
<dbReference type="Pfam" id="PF13561">
    <property type="entry name" value="adh_short_C2"/>
    <property type="match status" value="1"/>
</dbReference>